<dbReference type="STRING" id="1797110.A3841_07685"/>
<dbReference type="PANTHER" id="PTHR38593">
    <property type="entry name" value="BLR2558 PROTEIN"/>
    <property type="match status" value="1"/>
</dbReference>
<evidence type="ECO:0000256" key="1">
    <source>
        <dbReference type="SAM" id="SignalP"/>
    </source>
</evidence>
<feature type="signal peptide" evidence="1">
    <location>
        <begin position="1"/>
        <end position="25"/>
    </location>
</feature>
<evidence type="ECO:0000313" key="4">
    <source>
        <dbReference type="Proteomes" id="UP000186551"/>
    </source>
</evidence>
<dbReference type="Pfam" id="PF13628">
    <property type="entry name" value="DUF4142"/>
    <property type="match status" value="1"/>
</dbReference>
<keyword evidence="4" id="KW-1185">Reference proteome</keyword>
<proteinExistence type="predicted"/>
<dbReference type="InterPro" id="IPR025419">
    <property type="entry name" value="DUF4142"/>
</dbReference>
<feature type="domain" description="DUF4142" evidence="2">
    <location>
        <begin position="52"/>
        <end position="186"/>
    </location>
</feature>
<evidence type="ECO:0000259" key="2">
    <source>
        <dbReference type="Pfam" id="PF13628"/>
    </source>
</evidence>
<dbReference type="PROSITE" id="PS51257">
    <property type="entry name" value="PROKAR_LIPOPROTEIN"/>
    <property type="match status" value="1"/>
</dbReference>
<organism evidence="3 4">
    <name type="scientific">Pontibacter flavimaris</name>
    <dbReference type="NCBI Taxonomy" id="1797110"/>
    <lineage>
        <taxon>Bacteria</taxon>
        <taxon>Pseudomonadati</taxon>
        <taxon>Bacteroidota</taxon>
        <taxon>Cytophagia</taxon>
        <taxon>Cytophagales</taxon>
        <taxon>Hymenobacteraceae</taxon>
        <taxon>Pontibacter</taxon>
    </lineage>
</organism>
<feature type="chain" id="PRO_5012208681" description="DUF4142 domain-containing protein" evidence="1">
    <location>
        <begin position="26"/>
        <end position="203"/>
    </location>
</feature>
<sequence>MRNTLIAIWCAAGAFMFASCGSGSGEETTTTADTTSTETATVAGTDSTLTEDKQELMQFAARNNMLQVELGKLAAAQGTSDAVKTYGQNLVDWYTTKQEELQELSQQYNVTLPQQLEDEDNEHLTKLREAENFNEEYWNRLTKAQQDAIDEFDDGLKDVDETDASAFSVWARNTLKELRAQYEQAKGQEVELKRRDTGLNLDN</sequence>
<dbReference type="AlphaFoldDB" id="A0A1Q5PI41"/>
<gene>
    <name evidence="3" type="ORF">A3841_07685</name>
</gene>
<dbReference type="EMBL" id="LVWA01000002">
    <property type="protein sequence ID" value="OKL41889.1"/>
    <property type="molecule type" value="Genomic_DNA"/>
</dbReference>
<reference evidence="3 4" key="1">
    <citation type="submission" date="2016-03" db="EMBL/GenBank/DDBJ databases">
        <title>Genome sequence of Pontibacter sp. nov., of the family cytophagaceae, isolated from marine sediment of the Yellow Sea, China.</title>
        <authorList>
            <person name="Zhang G."/>
            <person name="Zhang R."/>
        </authorList>
    </citation>
    <scope>NUCLEOTIDE SEQUENCE [LARGE SCALE GENOMIC DNA]</scope>
    <source>
        <strain evidence="3 4">S10-8</strain>
    </source>
</reference>
<protein>
    <recommendedName>
        <fullName evidence="2">DUF4142 domain-containing protein</fullName>
    </recommendedName>
</protein>
<dbReference type="Proteomes" id="UP000186551">
    <property type="component" value="Unassembled WGS sequence"/>
</dbReference>
<name>A0A1Q5PI41_9BACT</name>
<keyword evidence="1" id="KW-0732">Signal</keyword>
<dbReference type="PANTHER" id="PTHR38593:SF1">
    <property type="entry name" value="BLR2558 PROTEIN"/>
    <property type="match status" value="1"/>
</dbReference>
<evidence type="ECO:0000313" key="3">
    <source>
        <dbReference type="EMBL" id="OKL41889.1"/>
    </source>
</evidence>
<accession>A0A1Q5PI41</accession>
<dbReference type="RefSeq" id="WP_073850334.1">
    <property type="nucleotide sequence ID" value="NZ_LVWA01000002.1"/>
</dbReference>
<comment type="caution">
    <text evidence="3">The sequence shown here is derived from an EMBL/GenBank/DDBJ whole genome shotgun (WGS) entry which is preliminary data.</text>
</comment>